<dbReference type="Gene3D" id="3.40.190.10">
    <property type="entry name" value="Periplasmic binding protein-like II"/>
    <property type="match status" value="1"/>
</dbReference>
<dbReference type="InterPro" id="IPR005064">
    <property type="entry name" value="BUG"/>
</dbReference>
<sequence length="337" mass="35073">MSVLQSRALRSAGAGLCALWLAAAATSAAAADSKSAANYPSRPVRVIVPFAPGGGADVIARLVFAKLQARLGQPFVIDNRGSAGGIVGTDAVAKAAPDGYTLLLGQTGPNAINPSLFNKMPYDPIRDFAPVIQLTAYPYVIVANPKVPVKSLKDLIDQSKAKPDSFTFGSAGTGSSGQLAGELFMRTVGIKMTHVPYKGAGPALSDTLAGNISLTFGDIAASTPLVRAGQLRALAVTGPKRTPLLADVPTVAESGYPGFDAQAWHAVYAPAGTPKPIIDKLNTELAAVLKDPEIQERFAKDGIEAVGKSPEDFARYTKEEVDKWGATVRAAGIKLDY</sequence>
<evidence type="ECO:0000256" key="1">
    <source>
        <dbReference type="ARBA" id="ARBA00006987"/>
    </source>
</evidence>
<accession>A0ABP8H2G9</accession>
<comment type="similarity">
    <text evidence="1">Belongs to the UPF0065 (bug) family.</text>
</comment>
<evidence type="ECO:0000313" key="4">
    <source>
        <dbReference type="Proteomes" id="UP001501671"/>
    </source>
</evidence>
<dbReference type="RefSeq" id="WP_345249674.1">
    <property type="nucleotide sequence ID" value="NZ_BAABFO010000010.1"/>
</dbReference>
<dbReference type="InterPro" id="IPR042100">
    <property type="entry name" value="Bug_dom1"/>
</dbReference>
<proteinExistence type="inferred from homology"/>
<dbReference type="PANTHER" id="PTHR42928">
    <property type="entry name" value="TRICARBOXYLATE-BINDING PROTEIN"/>
    <property type="match status" value="1"/>
</dbReference>
<keyword evidence="2" id="KW-0732">Signal</keyword>
<protein>
    <submittedName>
        <fullName evidence="3">Tripartite tricarboxylate transporter substrate binding protein</fullName>
    </submittedName>
</protein>
<dbReference type="PANTHER" id="PTHR42928:SF5">
    <property type="entry name" value="BLR1237 PROTEIN"/>
    <property type="match status" value="1"/>
</dbReference>
<dbReference type="PIRSF" id="PIRSF017082">
    <property type="entry name" value="YflP"/>
    <property type="match status" value="1"/>
</dbReference>
<feature type="chain" id="PRO_5045943819" evidence="2">
    <location>
        <begin position="31"/>
        <end position="337"/>
    </location>
</feature>
<dbReference type="Gene3D" id="3.40.190.150">
    <property type="entry name" value="Bordetella uptake gene, domain 1"/>
    <property type="match status" value="1"/>
</dbReference>
<dbReference type="CDD" id="cd13578">
    <property type="entry name" value="PBP2_Bug27"/>
    <property type="match status" value="1"/>
</dbReference>
<dbReference type="Proteomes" id="UP001501671">
    <property type="component" value="Unassembled WGS sequence"/>
</dbReference>
<reference evidence="4" key="1">
    <citation type="journal article" date="2019" name="Int. J. Syst. Evol. Microbiol.">
        <title>The Global Catalogue of Microorganisms (GCM) 10K type strain sequencing project: providing services to taxonomists for standard genome sequencing and annotation.</title>
        <authorList>
            <consortium name="The Broad Institute Genomics Platform"/>
            <consortium name="The Broad Institute Genome Sequencing Center for Infectious Disease"/>
            <person name="Wu L."/>
            <person name="Ma J."/>
        </authorList>
    </citation>
    <scope>NUCLEOTIDE SEQUENCE [LARGE SCALE GENOMIC DNA]</scope>
    <source>
        <strain evidence="4">JCM 17666</strain>
    </source>
</reference>
<gene>
    <name evidence="3" type="ORF">GCM10023144_24020</name>
</gene>
<keyword evidence="4" id="KW-1185">Reference proteome</keyword>
<comment type="caution">
    <text evidence="3">The sequence shown here is derived from an EMBL/GenBank/DDBJ whole genome shotgun (WGS) entry which is preliminary data.</text>
</comment>
<organism evidence="3 4">
    <name type="scientific">Pigmentiphaga soli</name>
    <dbReference type="NCBI Taxonomy" id="1007095"/>
    <lineage>
        <taxon>Bacteria</taxon>
        <taxon>Pseudomonadati</taxon>
        <taxon>Pseudomonadota</taxon>
        <taxon>Betaproteobacteria</taxon>
        <taxon>Burkholderiales</taxon>
        <taxon>Alcaligenaceae</taxon>
        <taxon>Pigmentiphaga</taxon>
    </lineage>
</organism>
<dbReference type="SUPFAM" id="SSF53850">
    <property type="entry name" value="Periplasmic binding protein-like II"/>
    <property type="match status" value="1"/>
</dbReference>
<dbReference type="Pfam" id="PF03401">
    <property type="entry name" value="TctC"/>
    <property type="match status" value="1"/>
</dbReference>
<dbReference type="EMBL" id="BAABFO010000010">
    <property type="protein sequence ID" value="GAA4333118.1"/>
    <property type="molecule type" value="Genomic_DNA"/>
</dbReference>
<name>A0ABP8H2G9_9BURK</name>
<evidence type="ECO:0000313" key="3">
    <source>
        <dbReference type="EMBL" id="GAA4333118.1"/>
    </source>
</evidence>
<feature type="signal peptide" evidence="2">
    <location>
        <begin position="1"/>
        <end position="30"/>
    </location>
</feature>
<evidence type="ECO:0000256" key="2">
    <source>
        <dbReference type="SAM" id="SignalP"/>
    </source>
</evidence>